<gene>
    <name evidence="2" type="ORF">C7B46_17140</name>
</gene>
<protein>
    <submittedName>
        <fullName evidence="2">Uncharacterized protein</fullName>
    </submittedName>
</protein>
<keyword evidence="1" id="KW-0812">Transmembrane</keyword>
<comment type="caution">
    <text evidence="2">The sequence shown here is derived from an EMBL/GenBank/DDBJ whole genome shotgun (WGS) entry which is preliminary data.</text>
</comment>
<dbReference type="AlphaFoldDB" id="A0A2T2X9L6"/>
<dbReference type="EMBL" id="PXYW01000067">
    <property type="protein sequence ID" value="PSR31211.1"/>
    <property type="molecule type" value="Genomic_DNA"/>
</dbReference>
<proteinExistence type="predicted"/>
<evidence type="ECO:0000313" key="3">
    <source>
        <dbReference type="Proteomes" id="UP000242972"/>
    </source>
</evidence>
<evidence type="ECO:0000313" key="2">
    <source>
        <dbReference type="EMBL" id="PSR31211.1"/>
    </source>
</evidence>
<keyword evidence="1" id="KW-1133">Transmembrane helix</keyword>
<evidence type="ECO:0000256" key="1">
    <source>
        <dbReference type="SAM" id="Phobius"/>
    </source>
</evidence>
<organism evidence="2 3">
    <name type="scientific">Sulfobacillus benefaciens</name>
    <dbReference type="NCBI Taxonomy" id="453960"/>
    <lineage>
        <taxon>Bacteria</taxon>
        <taxon>Bacillati</taxon>
        <taxon>Bacillota</taxon>
        <taxon>Clostridia</taxon>
        <taxon>Eubacteriales</taxon>
        <taxon>Clostridiales Family XVII. Incertae Sedis</taxon>
        <taxon>Sulfobacillus</taxon>
    </lineage>
</organism>
<feature type="transmembrane region" description="Helical" evidence="1">
    <location>
        <begin position="56"/>
        <end position="75"/>
    </location>
</feature>
<sequence length="76" mass="8344">MGSWWFCWALGGFAIAGCYEIVHTPRFARVEAVPLLFAVQWAALAGLWSNAIMRDVAIGIALMWLGLAIVVNGFVF</sequence>
<keyword evidence="1" id="KW-0472">Membrane</keyword>
<reference evidence="2 3" key="1">
    <citation type="journal article" date="2014" name="BMC Genomics">
        <title>Comparison of environmental and isolate Sulfobacillus genomes reveals diverse carbon, sulfur, nitrogen, and hydrogen metabolisms.</title>
        <authorList>
            <person name="Justice N.B."/>
            <person name="Norman A."/>
            <person name="Brown C.T."/>
            <person name="Singh A."/>
            <person name="Thomas B.C."/>
            <person name="Banfield J.F."/>
        </authorList>
    </citation>
    <scope>NUCLEOTIDE SEQUENCE [LARGE SCALE GENOMIC DNA]</scope>
    <source>
        <strain evidence="2">AMDSBA4</strain>
    </source>
</reference>
<accession>A0A2T2X9L6</accession>
<name>A0A2T2X9L6_9FIRM</name>
<feature type="transmembrane region" description="Helical" evidence="1">
    <location>
        <begin position="32"/>
        <end position="49"/>
    </location>
</feature>
<dbReference type="Proteomes" id="UP000242972">
    <property type="component" value="Unassembled WGS sequence"/>
</dbReference>